<dbReference type="AlphaFoldDB" id="A0A6N8JA57"/>
<evidence type="ECO:0000313" key="3">
    <source>
        <dbReference type="Proteomes" id="UP000468388"/>
    </source>
</evidence>
<protein>
    <submittedName>
        <fullName evidence="2">Uncharacterized protein</fullName>
    </submittedName>
</protein>
<sequence length="349" mass="39418">MSNTNIIRFVSICTLCCGLLMFLLFITMGRSNATKNGFSRRFPVTKLSVAEEVDLKGNNFYIAGYTSANIYLGNRKKPLELWVGDKNLKLQFPEKIKAVWQSTRLSVDSPYVYLADGISPKFFRGDLQNLKMDTFLRKSSYFTTAANISPGSFAVRAVNIVTKENMLLKIRTDSPHVITSANTLKKQIDGIFCTDGQLKYDKTSHKLVYMYYYRNQCLVLDTNLNLIRTVRTIDTTTVAKISIAHTSDQGNATFSAPPSFVNATVCLHADRMYIRSALLGDNESPAAIDKNNLVDVYSMTDGHYIQTFYIPMQHEESFTEMCIIKDKLIALYSHFYVAYNLSSGSRKAE</sequence>
<keyword evidence="1" id="KW-0472">Membrane</keyword>
<dbReference type="RefSeq" id="WP_157300659.1">
    <property type="nucleotide sequence ID" value="NZ_BAAAZB010000005.1"/>
</dbReference>
<dbReference type="EMBL" id="WRXO01000004">
    <property type="protein sequence ID" value="MVT42023.1"/>
    <property type="molecule type" value="Genomic_DNA"/>
</dbReference>
<keyword evidence="3" id="KW-1185">Reference proteome</keyword>
<dbReference type="Proteomes" id="UP000468388">
    <property type="component" value="Unassembled WGS sequence"/>
</dbReference>
<dbReference type="OrthoDB" id="673785at2"/>
<evidence type="ECO:0000313" key="2">
    <source>
        <dbReference type="EMBL" id="MVT42023.1"/>
    </source>
</evidence>
<gene>
    <name evidence="2" type="ORF">GO495_15635</name>
</gene>
<evidence type="ECO:0000256" key="1">
    <source>
        <dbReference type="SAM" id="Phobius"/>
    </source>
</evidence>
<organism evidence="2 3">
    <name type="scientific">Chitinophaga oryziterrae</name>
    <dbReference type="NCBI Taxonomy" id="1031224"/>
    <lineage>
        <taxon>Bacteria</taxon>
        <taxon>Pseudomonadati</taxon>
        <taxon>Bacteroidota</taxon>
        <taxon>Chitinophagia</taxon>
        <taxon>Chitinophagales</taxon>
        <taxon>Chitinophagaceae</taxon>
        <taxon>Chitinophaga</taxon>
    </lineage>
</organism>
<reference evidence="2 3" key="1">
    <citation type="submission" date="2019-12" db="EMBL/GenBank/DDBJ databases">
        <title>The draft genomic sequence of strain Chitinophaga oryziterrae JCM 16595.</title>
        <authorList>
            <person name="Zhang X."/>
        </authorList>
    </citation>
    <scope>NUCLEOTIDE SEQUENCE [LARGE SCALE GENOMIC DNA]</scope>
    <source>
        <strain evidence="2 3">JCM 16595</strain>
    </source>
</reference>
<proteinExistence type="predicted"/>
<comment type="caution">
    <text evidence="2">The sequence shown here is derived from an EMBL/GenBank/DDBJ whole genome shotgun (WGS) entry which is preliminary data.</text>
</comment>
<keyword evidence="1" id="KW-1133">Transmembrane helix</keyword>
<accession>A0A6N8JA57</accession>
<name>A0A6N8JA57_9BACT</name>
<feature type="transmembrane region" description="Helical" evidence="1">
    <location>
        <begin position="6"/>
        <end position="26"/>
    </location>
</feature>
<keyword evidence="1" id="KW-0812">Transmembrane</keyword>